<name>A0A3L8SWH2_CHLGU</name>
<dbReference type="Proteomes" id="UP000276834">
    <property type="component" value="Unassembled WGS sequence"/>
</dbReference>
<evidence type="ECO:0000256" key="1">
    <source>
        <dbReference type="SAM" id="MobiDB-lite"/>
    </source>
</evidence>
<dbReference type="Pfam" id="PF15555">
    <property type="entry name" value="DUF4658"/>
    <property type="match status" value="1"/>
</dbReference>
<reference evidence="2 3" key="1">
    <citation type="journal article" date="2018" name="Proc. R. Soc. B">
        <title>A non-coding region near Follistatin controls head colour polymorphism in the Gouldian finch.</title>
        <authorList>
            <person name="Toomey M.B."/>
            <person name="Marques C.I."/>
            <person name="Andrade P."/>
            <person name="Araujo P.M."/>
            <person name="Sabatino S."/>
            <person name="Gazda M.A."/>
            <person name="Afonso S."/>
            <person name="Lopes R.J."/>
            <person name="Corbo J.C."/>
            <person name="Carneiro M."/>
        </authorList>
    </citation>
    <scope>NUCLEOTIDE SEQUENCE [LARGE SCALE GENOMIC DNA]</scope>
    <source>
        <strain evidence="2">Red01</strain>
        <tissue evidence="2">Muscle</tissue>
    </source>
</reference>
<evidence type="ECO:0000313" key="2">
    <source>
        <dbReference type="EMBL" id="RLW10166.1"/>
    </source>
</evidence>
<proteinExistence type="predicted"/>
<feature type="region of interest" description="Disordered" evidence="1">
    <location>
        <begin position="76"/>
        <end position="113"/>
    </location>
</feature>
<keyword evidence="3" id="KW-1185">Reference proteome</keyword>
<dbReference type="AlphaFoldDB" id="A0A3L8SWH2"/>
<dbReference type="EMBL" id="QUSF01000004">
    <property type="protein sequence ID" value="RLW10166.1"/>
    <property type="molecule type" value="Genomic_DNA"/>
</dbReference>
<evidence type="ECO:0000313" key="3">
    <source>
        <dbReference type="Proteomes" id="UP000276834"/>
    </source>
</evidence>
<gene>
    <name evidence="2" type="ORF">DV515_00001913</name>
</gene>
<accession>A0A3L8SWH2</accession>
<sequence length="232" mass="26523">MSSKLTPPLSSVVVLMRGIYYEQNFKDCLFPTKNHPRFPEITSVEHLQDTAERRFWKHFTRLAALSWFQHEEKPSITPMHRKEKTDDSSYPPSILRKRPPVDQAVGEKRRAERRVRFREPEEVIEHGKSRAGQRASVGYLDLLSSKSGGNVSTFTPDTCTAGTGGSLQKPTLDQHMLQEDALQFLRPHEQAKQRLKLVSMPLPHITAQKLKSLTGNALTPHDLFLFRLMPLS</sequence>
<comment type="caution">
    <text evidence="2">The sequence shown here is derived from an EMBL/GenBank/DDBJ whole genome shotgun (WGS) entry which is preliminary data.</text>
</comment>
<organism evidence="2 3">
    <name type="scientific">Chloebia gouldiae</name>
    <name type="common">Gouldian finch</name>
    <name type="synonym">Erythrura gouldiae</name>
    <dbReference type="NCBI Taxonomy" id="44316"/>
    <lineage>
        <taxon>Eukaryota</taxon>
        <taxon>Metazoa</taxon>
        <taxon>Chordata</taxon>
        <taxon>Craniata</taxon>
        <taxon>Vertebrata</taxon>
        <taxon>Euteleostomi</taxon>
        <taxon>Archelosauria</taxon>
        <taxon>Archosauria</taxon>
        <taxon>Dinosauria</taxon>
        <taxon>Saurischia</taxon>
        <taxon>Theropoda</taxon>
        <taxon>Coelurosauria</taxon>
        <taxon>Aves</taxon>
        <taxon>Neognathae</taxon>
        <taxon>Neoaves</taxon>
        <taxon>Telluraves</taxon>
        <taxon>Australaves</taxon>
        <taxon>Passeriformes</taxon>
        <taxon>Passeroidea</taxon>
        <taxon>Passeridae</taxon>
        <taxon>Chloebia</taxon>
    </lineage>
</organism>
<protein>
    <submittedName>
        <fullName evidence="2">Uncharacterized protein</fullName>
    </submittedName>
</protein>
<dbReference type="InterPro" id="IPR028114">
    <property type="entry name" value="DUF4658"/>
</dbReference>
<dbReference type="OrthoDB" id="9217461at2759"/>